<reference evidence="2" key="1">
    <citation type="submission" date="2021-02" db="EMBL/GenBank/DDBJ databases">
        <authorList>
            <person name="Nowell W R."/>
        </authorList>
    </citation>
    <scope>NUCLEOTIDE SEQUENCE</scope>
</reference>
<proteinExistence type="predicted"/>
<name>A0A815C3K3_9BILA</name>
<feature type="region of interest" description="Disordered" evidence="1">
    <location>
        <begin position="143"/>
        <end position="169"/>
    </location>
</feature>
<keyword evidence="4" id="KW-1185">Reference proteome</keyword>
<feature type="region of interest" description="Disordered" evidence="1">
    <location>
        <begin position="225"/>
        <end position="414"/>
    </location>
</feature>
<dbReference type="EMBL" id="CAJNOI010000433">
    <property type="protein sequence ID" value="CAF1277728.1"/>
    <property type="molecule type" value="Genomic_DNA"/>
</dbReference>
<accession>A0A815C3K3</accession>
<evidence type="ECO:0000256" key="1">
    <source>
        <dbReference type="SAM" id="MobiDB-lite"/>
    </source>
</evidence>
<evidence type="ECO:0000313" key="4">
    <source>
        <dbReference type="Proteomes" id="UP000663832"/>
    </source>
</evidence>
<feature type="region of interest" description="Disordered" evidence="1">
    <location>
        <begin position="22"/>
        <end position="48"/>
    </location>
</feature>
<organism evidence="2 5">
    <name type="scientific">Adineta steineri</name>
    <dbReference type="NCBI Taxonomy" id="433720"/>
    <lineage>
        <taxon>Eukaryota</taxon>
        <taxon>Metazoa</taxon>
        <taxon>Spiralia</taxon>
        <taxon>Gnathifera</taxon>
        <taxon>Rotifera</taxon>
        <taxon>Eurotatoria</taxon>
        <taxon>Bdelloidea</taxon>
        <taxon>Adinetida</taxon>
        <taxon>Adinetidae</taxon>
        <taxon>Adineta</taxon>
    </lineage>
</organism>
<feature type="compositionally biased region" description="Basic residues" evidence="1">
    <location>
        <begin position="250"/>
        <end position="262"/>
    </location>
</feature>
<dbReference type="Proteomes" id="UP000663877">
    <property type="component" value="Unassembled WGS sequence"/>
</dbReference>
<feature type="compositionally biased region" description="Basic residues" evidence="1">
    <location>
        <begin position="387"/>
        <end position="396"/>
    </location>
</feature>
<dbReference type="PRINTS" id="PR01217">
    <property type="entry name" value="PRICHEXTENSN"/>
</dbReference>
<dbReference type="OrthoDB" id="10040063at2759"/>
<feature type="compositionally biased region" description="Basic and acidic residues" evidence="1">
    <location>
        <begin position="397"/>
        <end position="414"/>
    </location>
</feature>
<sequence length="429" mass="49126">MATSYMPYDDYAQEESIYGNEYSRSMPQDGYLEMPPNESDGVVGTSRNGSYNIVSKDFGDHKVNYYVPREYGDEYDINQLEDMSIADEQPFRNQSGVVSQRMQQQYDNYDQADGFDYIEEAPEETPRPITSVPPRRYGERDVIPEMYEPPPHPAEYIYEQPPPHPAEYIYEQPPPVEYVYAQPPPVEYIYAQPPPFQKVQYIYPPPPPPPPPPRPIDTMEYVYKAITPPPPEKIQVTIKEPPPKPEPKPVIKKPRPPRRTKIIIRERLVTPPPSPPPPPPPPPLPSPPPSPPQPSRASRVSYRKIIIPRTPTPEMPGVPRRTLVLPRSPSPDPNKSSRRSLHFSKTPAIPSLKNTRHIEVTEPYSSRTPRKTDDNAPSLMEIVAQNRAKRGGRAPKPKREVEEDRPYDPPTYHRDVVKNGFVVHKQAYK</sequence>
<protein>
    <submittedName>
        <fullName evidence="2">Uncharacterized protein</fullName>
    </submittedName>
</protein>
<dbReference type="EMBL" id="CAJNOM010000781">
    <property type="protein sequence ID" value="CAF1561405.1"/>
    <property type="molecule type" value="Genomic_DNA"/>
</dbReference>
<feature type="compositionally biased region" description="Pro residues" evidence="1">
    <location>
        <begin position="270"/>
        <end position="294"/>
    </location>
</feature>
<dbReference type="Proteomes" id="UP000663832">
    <property type="component" value="Unassembled WGS sequence"/>
</dbReference>
<evidence type="ECO:0000313" key="5">
    <source>
        <dbReference type="Proteomes" id="UP000663877"/>
    </source>
</evidence>
<comment type="caution">
    <text evidence="2">The sequence shown here is derived from an EMBL/GenBank/DDBJ whole genome shotgun (WGS) entry which is preliminary data.</text>
</comment>
<evidence type="ECO:0000313" key="3">
    <source>
        <dbReference type="EMBL" id="CAF1561405.1"/>
    </source>
</evidence>
<dbReference type="AlphaFoldDB" id="A0A815C3K3"/>
<gene>
    <name evidence="2" type="ORF">BJG266_LOCUS31023</name>
    <name evidence="3" type="ORF">QVE165_LOCUS47926</name>
</gene>
<evidence type="ECO:0000313" key="2">
    <source>
        <dbReference type="EMBL" id="CAF1277728.1"/>
    </source>
</evidence>